<evidence type="ECO:0000256" key="1">
    <source>
        <dbReference type="SAM" id="MobiDB-lite"/>
    </source>
</evidence>
<name>A0A314UIR4_PRUYE</name>
<reference evidence="2 3" key="1">
    <citation type="submission" date="2018-02" db="EMBL/GenBank/DDBJ databases">
        <title>Draft genome of wild Prunus yedoensis var. nudiflora.</title>
        <authorList>
            <person name="Baek S."/>
            <person name="Kim J.-H."/>
            <person name="Choi K."/>
            <person name="Kim G.-B."/>
            <person name="Cho A."/>
            <person name="Jang H."/>
            <person name="Shin C.-H."/>
            <person name="Yu H.-J."/>
            <person name="Mun J.-H."/>
        </authorList>
    </citation>
    <scope>NUCLEOTIDE SEQUENCE [LARGE SCALE GENOMIC DNA]</scope>
    <source>
        <strain evidence="3">cv. Jeju island</strain>
        <tissue evidence="2">Leaf</tissue>
    </source>
</reference>
<feature type="compositionally biased region" description="Polar residues" evidence="1">
    <location>
        <begin position="106"/>
        <end position="119"/>
    </location>
</feature>
<feature type="compositionally biased region" description="Basic and acidic residues" evidence="1">
    <location>
        <begin position="228"/>
        <end position="246"/>
    </location>
</feature>
<dbReference type="PANTHER" id="PTHR31680">
    <property type="entry name" value="LONGIFOLIA PROTEIN"/>
    <property type="match status" value="1"/>
</dbReference>
<keyword evidence="3" id="KW-1185">Reference proteome</keyword>
<comment type="caution">
    <text evidence="2">The sequence shown here is derived from an EMBL/GenBank/DDBJ whole genome shotgun (WGS) entry which is preliminary data.</text>
</comment>
<sequence length="338" mass="37917">MAAKLLHSLADDNPDLQKQIGCMNGIFQIFDRHHVLTGRRISHHRRPPPGNSHFSNGGLEREYNNTYHRQTVAEMNLNKSINEKQRISTESSRASFSSTCSSLSSVDCNKTAQPGTSSFDRIIFPETPPRDPVTQSSTSPKLGRKSFDLRDVVKDSMHREARGLSVKTATKEEAAGRAVKHRDSPRPLKLSKSVEGSNGVGINGKQNVPADLKESLRVLAKLREAPWCDDDARDHPRSSYESKDGSWHTISKDAPSFSYDGRERNRLSLDSRDTSKSTPKLKELPDFHWIVEKVQCGVTTLIQKHITLQKVFRIVATQMTETLIYLSHPELIIGLLVL</sequence>
<feature type="region of interest" description="Disordered" evidence="1">
    <location>
        <begin position="40"/>
        <end position="60"/>
    </location>
</feature>
<proteinExistence type="predicted"/>
<feature type="region of interest" description="Disordered" evidence="1">
    <location>
        <begin position="228"/>
        <end position="247"/>
    </location>
</feature>
<feature type="region of interest" description="Disordered" evidence="1">
    <location>
        <begin position="167"/>
        <end position="207"/>
    </location>
</feature>
<dbReference type="Proteomes" id="UP000250321">
    <property type="component" value="Unassembled WGS sequence"/>
</dbReference>
<dbReference type="PANTHER" id="PTHR31680:SF4">
    <property type="entry name" value="LONGIFOLIA PROTEIN"/>
    <property type="match status" value="1"/>
</dbReference>
<dbReference type="InterPro" id="IPR033334">
    <property type="entry name" value="LNG1/2"/>
</dbReference>
<feature type="compositionally biased region" description="Basic and acidic residues" evidence="1">
    <location>
        <begin position="169"/>
        <end position="186"/>
    </location>
</feature>
<evidence type="ECO:0000313" key="2">
    <source>
        <dbReference type="EMBL" id="PQM36676.1"/>
    </source>
</evidence>
<accession>A0A314UIR4</accession>
<dbReference type="EMBL" id="PJQY01003526">
    <property type="protein sequence ID" value="PQM36676.1"/>
    <property type="molecule type" value="Genomic_DNA"/>
</dbReference>
<feature type="compositionally biased region" description="Low complexity" evidence="1">
    <location>
        <begin position="88"/>
        <end position="105"/>
    </location>
</feature>
<organism evidence="2 3">
    <name type="scientific">Prunus yedoensis var. nudiflora</name>
    <dbReference type="NCBI Taxonomy" id="2094558"/>
    <lineage>
        <taxon>Eukaryota</taxon>
        <taxon>Viridiplantae</taxon>
        <taxon>Streptophyta</taxon>
        <taxon>Embryophyta</taxon>
        <taxon>Tracheophyta</taxon>
        <taxon>Spermatophyta</taxon>
        <taxon>Magnoliopsida</taxon>
        <taxon>eudicotyledons</taxon>
        <taxon>Gunneridae</taxon>
        <taxon>Pentapetalae</taxon>
        <taxon>rosids</taxon>
        <taxon>fabids</taxon>
        <taxon>Rosales</taxon>
        <taxon>Rosaceae</taxon>
        <taxon>Amygdaloideae</taxon>
        <taxon>Amygdaleae</taxon>
        <taxon>Prunus</taxon>
    </lineage>
</organism>
<feature type="region of interest" description="Disordered" evidence="1">
    <location>
        <begin position="85"/>
        <end position="148"/>
    </location>
</feature>
<dbReference type="AlphaFoldDB" id="A0A314UIR4"/>
<protein>
    <submittedName>
        <fullName evidence="2">Protein LONGIFOLIA 1</fullName>
    </submittedName>
</protein>
<dbReference type="GO" id="GO:0051513">
    <property type="term" value="P:regulation of monopolar cell growth"/>
    <property type="evidence" value="ECO:0007669"/>
    <property type="project" value="InterPro"/>
</dbReference>
<dbReference type="OrthoDB" id="1740107at2759"/>
<gene>
    <name evidence="2" type="ORF">Pyn_25452</name>
</gene>
<evidence type="ECO:0000313" key="3">
    <source>
        <dbReference type="Proteomes" id="UP000250321"/>
    </source>
</evidence>
<dbReference type="STRING" id="2094558.A0A314UIR4"/>